<dbReference type="AlphaFoldDB" id="A0A7J7JFR4"/>
<dbReference type="Proteomes" id="UP000593567">
    <property type="component" value="Unassembled WGS sequence"/>
</dbReference>
<protein>
    <submittedName>
        <fullName evidence="1">Uncharacterized protein</fullName>
    </submittedName>
</protein>
<evidence type="ECO:0000313" key="2">
    <source>
        <dbReference type="Proteomes" id="UP000593567"/>
    </source>
</evidence>
<name>A0A7J7JFR4_BUGNE</name>
<organism evidence="1 2">
    <name type="scientific">Bugula neritina</name>
    <name type="common">Brown bryozoan</name>
    <name type="synonym">Sertularia neritina</name>
    <dbReference type="NCBI Taxonomy" id="10212"/>
    <lineage>
        <taxon>Eukaryota</taxon>
        <taxon>Metazoa</taxon>
        <taxon>Spiralia</taxon>
        <taxon>Lophotrochozoa</taxon>
        <taxon>Bryozoa</taxon>
        <taxon>Gymnolaemata</taxon>
        <taxon>Cheilostomatida</taxon>
        <taxon>Flustrina</taxon>
        <taxon>Buguloidea</taxon>
        <taxon>Bugulidae</taxon>
        <taxon>Bugula</taxon>
    </lineage>
</organism>
<keyword evidence="2" id="KW-1185">Reference proteome</keyword>
<evidence type="ECO:0000313" key="1">
    <source>
        <dbReference type="EMBL" id="KAF6024198.1"/>
    </source>
</evidence>
<accession>A0A7J7JFR4</accession>
<sequence>MYSWYLSDGLCYSYARHITKDIPDDYSSSGVFSSSTITDVIYIDNDLLSTDVEDNDGDSIGDSCSIEGNMTTMSIPDTNGISYL</sequence>
<dbReference type="EMBL" id="VXIV02002607">
    <property type="protein sequence ID" value="KAF6024198.1"/>
    <property type="molecule type" value="Genomic_DNA"/>
</dbReference>
<proteinExistence type="predicted"/>
<reference evidence="1" key="1">
    <citation type="submission" date="2020-06" db="EMBL/GenBank/DDBJ databases">
        <title>Draft genome of Bugula neritina, a colonial animal packing powerful symbionts and potential medicines.</title>
        <authorList>
            <person name="Rayko M."/>
        </authorList>
    </citation>
    <scope>NUCLEOTIDE SEQUENCE [LARGE SCALE GENOMIC DNA]</scope>
    <source>
        <strain evidence="1">Kwan_BN1</strain>
    </source>
</reference>
<gene>
    <name evidence="1" type="ORF">EB796_017494</name>
</gene>
<comment type="caution">
    <text evidence="1">The sequence shown here is derived from an EMBL/GenBank/DDBJ whole genome shotgun (WGS) entry which is preliminary data.</text>
</comment>